<protein>
    <submittedName>
        <fullName evidence="1">Uncharacterized protein</fullName>
    </submittedName>
</protein>
<name>A0A0F9RUY1_9ZZZZ</name>
<accession>A0A0F9RUY1</accession>
<comment type="caution">
    <text evidence="1">The sequence shown here is derived from an EMBL/GenBank/DDBJ whole genome shotgun (WGS) entry which is preliminary data.</text>
</comment>
<proteinExistence type="predicted"/>
<dbReference type="AlphaFoldDB" id="A0A0F9RUY1"/>
<dbReference type="EMBL" id="LAZR01000957">
    <property type="protein sequence ID" value="KKN53747.1"/>
    <property type="molecule type" value="Genomic_DNA"/>
</dbReference>
<sequence>MQYTLNQSQFWKALLHGSTPTHGVSETDFQAVRWNICIMAITNAGVLDSIDFARHHLQPKA</sequence>
<reference evidence="1" key="1">
    <citation type="journal article" date="2015" name="Nature">
        <title>Complex archaea that bridge the gap between prokaryotes and eukaryotes.</title>
        <authorList>
            <person name="Spang A."/>
            <person name="Saw J.H."/>
            <person name="Jorgensen S.L."/>
            <person name="Zaremba-Niedzwiedzka K."/>
            <person name="Martijn J."/>
            <person name="Lind A.E."/>
            <person name="van Eijk R."/>
            <person name="Schleper C."/>
            <person name="Guy L."/>
            <person name="Ettema T.J."/>
        </authorList>
    </citation>
    <scope>NUCLEOTIDE SEQUENCE</scope>
</reference>
<gene>
    <name evidence="1" type="ORF">LCGC14_0599110</name>
</gene>
<evidence type="ECO:0000313" key="1">
    <source>
        <dbReference type="EMBL" id="KKN53747.1"/>
    </source>
</evidence>
<organism evidence="1">
    <name type="scientific">marine sediment metagenome</name>
    <dbReference type="NCBI Taxonomy" id="412755"/>
    <lineage>
        <taxon>unclassified sequences</taxon>
        <taxon>metagenomes</taxon>
        <taxon>ecological metagenomes</taxon>
    </lineage>
</organism>